<dbReference type="AlphaFoldDB" id="A0A397H8Q9"/>
<evidence type="ECO:0000313" key="2">
    <source>
        <dbReference type="Proteomes" id="UP000266861"/>
    </source>
</evidence>
<keyword evidence="2" id="KW-1185">Reference proteome</keyword>
<dbReference type="Proteomes" id="UP000266861">
    <property type="component" value="Unassembled WGS sequence"/>
</dbReference>
<sequence>MLKHEVDGIRSNVEDNNNSEQGAKLKIDIKRMMLVLIVLKIKLTKHKEAQKRAKTIVKKIDVSNKNESNFSSMLKHEVDGIRSNVEDNNNSEQGAKLKIDIKRMMLVLIVLKIKLTKHKEAQKRAKTIVKKIDVSNKNESKIE</sequence>
<name>A0A397H8Q9_9GLOM</name>
<proteinExistence type="predicted"/>
<gene>
    <name evidence="1" type="ORF">Glove_383g9</name>
</gene>
<comment type="caution">
    <text evidence="1">The sequence shown here is derived from an EMBL/GenBank/DDBJ whole genome shotgun (WGS) entry which is preliminary data.</text>
</comment>
<reference evidence="1 2" key="1">
    <citation type="submission" date="2018-08" db="EMBL/GenBank/DDBJ databases">
        <title>Genome and evolution of the arbuscular mycorrhizal fungus Diversispora epigaea (formerly Glomus versiforme) and its bacterial endosymbionts.</title>
        <authorList>
            <person name="Sun X."/>
            <person name="Fei Z."/>
            <person name="Harrison M."/>
        </authorList>
    </citation>
    <scope>NUCLEOTIDE SEQUENCE [LARGE SCALE GENOMIC DNA]</scope>
    <source>
        <strain evidence="1 2">IT104</strain>
    </source>
</reference>
<accession>A0A397H8Q9</accession>
<evidence type="ECO:0000313" key="1">
    <source>
        <dbReference type="EMBL" id="RHZ57823.1"/>
    </source>
</evidence>
<protein>
    <submittedName>
        <fullName evidence="1">Uncharacterized protein</fullName>
    </submittedName>
</protein>
<organism evidence="1 2">
    <name type="scientific">Diversispora epigaea</name>
    <dbReference type="NCBI Taxonomy" id="1348612"/>
    <lineage>
        <taxon>Eukaryota</taxon>
        <taxon>Fungi</taxon>
        <taxon>Fungi incertae sedis</taxon>
        <taxon>Mucoromycota</taxon>
        <taxon>Glomeromycotina</taxon>
        <taxon>Glomeromycetes</taxon>
        <taxon>Diversisporales</taxon>
        <taxon>Diversisporaceae</taxon>
        <taxon>Diversispora</taxon>
    </lineage>
</organism>
<dbReference type="EMBL" id="PQFF01000343">
    <property type="protein sequence ID" value="RHZ57823.1"/>
    <property type="molecule type" value="Genomic_DNA"/>
</dbReference>